<dbReference type="GO" id="GO:0003677">
    <property type="term" value="F:DNA binding"/>
    <property type="evidence" value="ECO:0007669"/>
    <property type="project" value="UniProtKB-UniRule"/>
</dbReference>
<gene>
    <name evidence="9" type="ORF">PANDA_009789</name>
</gene>
<evidence type="ECO:0000259" key="8">
    <source>
        <dbReference type="PROSITE" id="PS50950"/>
    </source>
</evidence>
<dbReference type="Pfam" id="PF05485">
    <property type="entry name" value="THAP"/>
    <property type="match status" value="1"/>
</dbReference>
<dbReference type="PANTHER" id="PTHR46927">
    <property type="entry name" value="AGAP005574-PA"/>
    <property type="match status" value="1"/>
</dbReference>
<dbReference type="InterPro" id="IPR052224">
    <property type="entry name" value="THAP_domain_protein"/>
</dbReference>
<evidence type="ECO:0000256" key="1">
    <source>
        <dbReference type="ARBA" id="ARBA00022723"/>
    </source>
</evidence>
<protein>
    <recommendedName>
        <fullName evidence="8">THAP-type domain-containing protein</fullName>
    </recommendedName>
</protein>
<name>D2HFU2_AILME</name>
<feature type="region of interest" description="Disordered" evidence="7">
    <location>
        <begin position="86"/>
        <end position="119"/>
    </location>
</feature>
<dbReference type="InterPro" id="IPR006612">
    <property type="entry name" value="THAP_Znf"/>
</dbReference>
<feature type="coiled-coil region" evidence="6">
    <location>
        <begin position="181"/>
        <end position="208"/>
    </location>
</feature>
<dbReference type="InParanoid" id="D2HFU2"/>
<keyword evidence="4 5" id="KW-0238">DNA-binding</keyword>
<evidence type="ECO:0000256" key="2">
    <source>
        <dbReference type="ARBA" id="ARBA00022771"/>
    </source>
</evidence>
<dbReference type="HOGENOM" id="CLU_089335_0_0_1"/>
<dbReference type="SUPFAM" id="SSF57716">
    <property type="entry name" value="Glucocorticoid receptor-like (DNA-binding domain)"/>
    <property type="match status" value="1"/>
</dbReference>
<evidence type="ECO:0000313" key="9">
    <source>
        <dbReference type="EMBL" id="EFB29890.1"/>
    </source>
</evidence>
<dbReference type="AlphaFoldDB" id="D2HFU2"/>
<dbReference type="EMBL" id="GL192794">
    <property type="protein sequence ID" value="EFB29890.1"/>
    <property type="molecule type" value="Genomic_DNA"/>
</dbReference>
<accession>D2HFU2</accession>
<evidence type="ECO:0000256" key="6">
    <source>
        <dbReference type="SAM" id="Coils"/>
    </source>
</evidence>
<evidence type="ECO:0000256" key="4">
    <source>
        <dbReference type="ARBA" id="ARBA00023125"/>
    </source>
</evidence>
<organism evidence="9">
    <name type="scientific">Ailuropoda melanoleuca</name>
    <name type="common">Giant panda</name>
    <dbReference type="NCBI Taxonomy" id="9646"/>
    <lineage>
        <taxon>Eukaryota</taxon>
        <taxon>Metazoa</taxon>
        <taxon>Chordata</taxon>
        <taxon>Craniata</taxon>
        <taxon>Vertebrata</taxon>
        <taxon>Euteleostomi</taxon>
        <taxon>Mammalia</taxon>
        <taxon>Eutheria</taxon>
        <taxon>Laurasiatheria</taxon>
        <taxon>Carnivora</taxon>
        <taxon>Caniformia</taxon>
        <taxon>Ursidae</taxon>
        <taxon>Ailuropoda</taxon>
    </lineage>
</organism>
<evidence type="ECO:0000256" key="7">
    <source>
        <dbReference type="SAM" id="MobiDB-lite"/>
    </source>
</evidence>
<dbReference type="SMART" id="SM00692">
    <property type="entry name" value="DM3"/>
    <property type="match status" value="1"/>
</dbReference>
<keyword evidence="3" id="KW-0862">Zinc</keyword>
<dbReference type="PROSITE" id="PS50950">
    <property type="entry name" value="ZF_THAP"/>
    <property type="match status" value="1"/>
</dbReference>
<keyword evidence="2 5" id="KW-0863">Zinc-finger</keyword>
<sequence length="263" mass="28518">MSKFCWAPNYSNTAGRLGADNRPVSFYKFPLKDGPRLRAWLWHMGHEDWVPSCHQHLCSEHFTPSCFQWRWGVRYLRPDAVPSIFSPPAQRQQSSQSTEKPVVPPSTPEATPLSQGAAVSAPGSGHFVVLGSASGGPEAATSVLLSPLPPPPALAGPQPGVWAQHSLARLGAVLGTLQRQVRRLQWRHEQHQVQLQALEQLAQQLCKDGLPARPTRACCACSLDLRNPIICGGPEIAVVIAQSPAPPTLDAKPELLHTETPSA</sequence>
<proteinExistence type="predicted"/>
<feature type="non-terminal residue" evidence="9">
    <location>
        <position position="263"/>
    </location>
</feature>
<feature type="compositionally biased region" description="Low complexity" evidence="7">
    <location>
        <begin position="86"/>
        <end position="97"/>
    </location>
</feature>
<evidence type="ECO:0000256" key="3">
    <source>
        <dbReference type="ARBA" id="ARBA00022833"/>
    </source>
</evidence>
<keyword evidence="6" id="KW-0175">Coiled coil</keyword>
<keyword evidence="1" id="KW-0479">Metal-binding</keyword>
<feature type="domain" description="THAP-type" evidence="8">
    <location>
        <begin position="1"/>
        <end position="85"/>
    </location>
</feature>
<dbReference type="SMART" id="SM00980">
    <property type="entry name" value="THAP"/>
    <property type="match status" value="1"/>
</dbReference>
<dbReference type="PANTHER" id="PTHR46927:SF2">
    <property type="entry name" value="THAP DOMAIN-CONTAINING PROTEIN 8"/>
    <property type="match status" value="1"/>
</dbReference>
<reference evidence="9" key="1">
    <citation type="journal article" date="2010" name="Nature">
        <title>The sequence and de novo assembly of the giant panda genome.</title>
        <authorList>
            <person name="Li R."/>
            <person name="Fan W."/>
            <person name="Tian G."/>
            <person name="Zhu H."/>
            <person name="He L."/>
            <person name="Cai J."/>
            <person name="Huang Q."/>
            <person name="Cai Q."/>
            <person name="Li B."/>
            <person name="Bai Y."/>
            <person name="Zhang Z."/>
            <person name="Zhang Y."/>
            <person name="Wang W."/>
            <person name="Li J."/>
            <person name="Wei F."/>
            <person name="Li H."/>
            <person name="Jian M."/>
            <person name="Li J."/>
            <person name="Zhang Z."/>
            <person name="Nielsen R."/>
            <person name="Li D."/>
            <person name="Gu W."/>
            <person name="Yang Z."/>
            <person name="Xuan Z."/>
            <person name="Ryder O.A."/>
            <person name="Leung F.C."/>
            <person name="Zhou Y."/>
            <person name="Cao J."/>
            <person name="Sun X."/>
            <person name="Fu Y."/>
            <person name="Fang X."/>
            <person name="Guo X."/>
            <person name="Wang B."/>
            <person name="Hou R."/>
            <person name="Shen F."/>
            <person name="Mu B."/>
            <person name="Ni P."/>
            <person name="Lin R."/>
            <person name="Qian W."/>
            <person name="Wang G."/>
            <person name="Yu C."/>
            <person name="Nie W."/>
            <person name="Wang J."/>
            <person name="Wu Z."/>
            <person name="Liang H."/>
            <person name="Min J."/>
            <person name="Wu Q."/>
            <person name="Cheng S."/>
            <person name="Ruan J."/>
            <person name="Wang M."/>
            <person name="Shi Z."/>
            <person name="Wen M."/>
            <person name="Liu B."/>
            <person name="Ren X."/>
            <person name="Zheng H."/>
            <person name="Dong D."/>
            <person name="Cook K."/>
            <person name="Shan G."/>
            <person name="Zhang H."/>
            <person name="Kosiol C."/>
            <person name="Xie X."/>
            <person name="Lu Z."/>
            <person name="Zheng H."/>
            <person name="Li Y."/>
            <person name="Steiner C.C."/>
            <person name="Lam T.T."/>
            <person name="Lin S."/>
            <person name="Zhang Q."/>
            <person name="Li G."/>
            <person name="Tian J."/>
            <person name="Gong T."/>
            <person name="Liu H."/>
            <person name="Zhang D."/>
            <person name="Fang L."/>
            <person name="Ye C."/>
            <person name="Zhang J."/>
            <person name="Hu W."/>
            <person name="Xu A."/>
            <person name="Ren Y."/>
            <person name="Zhang G."/>
            <person name="Bruford M.W."/>
            <person name="Li Q."/>
            <person name="Ma L."/>
            <person name="Guo Y."/>
            <person name="An N."/>
            <person name="Hu Y."/>
            <person name="Zheng Y."/>
            <person name="Shi Y."/>
            <person name="Li Z."/>
            <person name="Liu Q."/>
            <person name="Chen Y."/>
            <person name="Zhao J."/>
            <person name="Qu N."/>
            <person name="Zhao S."/>
            <person name="Tian F."/>
            <person name="Wang X."/>
            <person name="Wang H."/>
            <person name="Xu L."/>
            <person name="Liu X."/>
            <person name="Vinar T."/>
            <person name="Wang Y."/>
            <person name="Lam T.W."/>
            <person name="Yiu S.M."/>
            <person name="Liu S."/>
            <person name="Zhang H."/>
            <person name="Li D."/>
            <person name="Huang Y."/>
            <person name="Wang X."/>
            <person name="Yang G."/>
            <person name="Jiang Z."/>
            <person name="Wang J."/>
            <person name="Qin N."/>
            <person name="Li L."/>
            <person name="Li J."/>
            <person name="Bolund L."/>
            <person name="Kristiansen K."/>
            <person name="Wong G.K."/>
            <person name="Olson M."/>
            <person name="Zhang X."/>
            <person name="Li S."/>
            <person name="Yang H."/>
            <person name="Wang J."/>
            <person name="Wang J."/>
        </authorList>
    </citation>
    <scope>NUCLEOTIDE SEQUENCE [LARGE SCALE GENOMIC DNA]</scope>
</reference>
<dbReference type="GO" id="GO:0008270">
    <property type="term" value="F:zinc ion binding"/>
    <property type="evidence" value="ECO:0007669"/>
    <property type="project" value="UniProtKB-KW"/>
</dbReference>
<evidence type="ECO:0000256" key="5">
    <source>
        <dbReference type="PROSITE-ProRule" id="PRU00309"/>
    </source>
</evidence>